<gene>
    <name evidence="1" type="ORF">HNP88_000816</name>
</gene>
<sequence>MSRKLLSRIGSSHGIIMDNSDKDHVHVQNPGEDEIEKRHMTIEGMNCIVIFNADEWELKQLQKKKQLEDLKKELEE</sequence>
<accession>A0A7J9NMZ8</accession>
<organism evidence="1 2">
    <name type="scientific">Methanococcus maripaludis</name>
    <name type="common">Methanococcus deltae</name>
    <dbReference type="NCBI Taxonomy" id="39152"/>
    <lineage>
        <taxon>Archaea</taxon>
        <taxon>Methanobacteriati</taxon>
        <taxon>Methanobacteriota</taxon>
        <taxon>Methanomada group</taxon>
        <taxon>Methanococci</taxon>
        <taxon>Methanococcales</taxon>
        <taxon>Methanococcaceae</taxon>
        <taxon>Methanococcus</taxon>
    </lineage>
</organism>
<evidence type="ECO:0000313" key="1">
    <source>
        <dbReference type="EMBL" id="MBA2846632.1"/>
    </source>
</evidence>
<name>A0A7J9NMZ8_METMI</name>
<protein>
    <submittedName>
        <fullName evidence="1">Uncharacterized protein</fullName>
    </submittedName>
</protein>
<evidence type="ECO:0000313" key="2">
    <source>
        <dbReference type="Proteomes" id="UP000571854"/>
    </source>
</evidence>
<proteinExistence type="predicted"/>
<dbReference type="EMBL" id="JACDUJ010000001">
    <property type="protein sequence ID" value="MBA2846632.1"/>
    <property type="molecule type" value="Genomic_DNA"/>
</dbReference>
<comment type="caution">
    <text evidence="1">The sequence shown here is derived from an EMBL/GenBank/DDBJ whole genome shotgun (WGS) entry which is preliminary data.</text>
</comment>
<dbReference type="Proteomes" id="UP000571854">
    <property type="component" value="Unassembled WGS sequence"/>
</dbReference>
<dbReference type="AlphaFoldDB" id="A0A7J9NMZ8"/>
<dbReference type="RefSeq" id="WP_181492061.1">
    <property type="nucleotide sequence ID" value="NZ_JACDUJ010000001.1"/>
</dbReference>
<reference evidence="1 2" key="1">
    <citation type="submission" date="2020-07" db="EMBL/GenBank/DDBJ databases">
        <title>Genomic Encyclopedia of Type Strains, Phase IV (KMG-V): Genome sequencing to study the core and pangenomes of soil and plant-associated prokaryotes.</title>
        <authorList>
            <person name="Whitman W."/>
        </authorList>
    </citation>
    <scope>NUCLEOTIDE SEQUENCE [LARGE SCALE GENOMIC DNA]</scope>
    <source>
        <strain evidence="1 2">A5</strain>
    </source>
</reference>